<comment type="similarity">
    <text evidence="1">Belongs to the metallo-beta-lactamase superfamily. Class-B beta-lactamase family.</text>
</comment>
<sequence>MTLKIAERWFETRTIDSGITLLWEPHVIELMRCNIWHIRGRTHDLFIDTGMGIASLREATRHLLDKPVVALATHTHGDHIGSHHEFDDCWVHHAESHCLQCAQHTSLLAEDYFGEHDMALLRASGYQVEPGPMLSALPHADFDLTRFHLPAAKVTRTLAAGDVVDLGNRVFEVLHLPGHSPGSIGLWEASSGTLFSGDALYDGPLLDQFDDANIADYINTMLRLRELPVNVVHGGHDRSFGRERMRELIDAYLRSKGAL</sequence>
<dbReference type="GO" id="GO:0017001">
    <property type="term" value="P:antibiotic catabolic process"/>
    <property type="evidence" value="ECO:0007669"/>
    <property type="project" value="UniProtKB-ARBA"/>
</dbReference>
<keyword evidence="4" id="KW-1185">Reference proteome</keyword>
<organism evidence="3 4">
    <name type="scientific">Pseudomonas pohangensis</name>
    <dbReference type="NCBI Taxonomy" id="364197"/>
    <lineage>
        <taxon>Bacteria</taxon>
        <taxon>Pseudomonadati</taxon>
        <taxon>Pseudomonadota</taxon>
        <taxon>Gammaproteobacteria</taxon>
        <taxon>Pseudomonadales</taxon>
        <taxon>Pseudomonadaceae</taxon>
        <taxon>Pseudomonas</taxon>
    </lineage>
</organism>
<name>A0A1H2GP21_9PSED</name>
<gene>
    <name evidence="3" type="ORF">SAMN05216296_2442</name>
</gene>
<dbReference type="STRING" id="364197.SAMN05216296_2442"/>
<evidence type="ECO:0000256" key="1">
    <source>
        <dbReference type="ARBA" id="ARBA00005250"/>
    </source>
</evidence>
<dbReference type="Pfam" id="PF00753">
    <property type="entry name" value="Lactamase_B"/>
    <property type="match status" value="1"/>
</dbReference>
<dbReference type="SMART" id="SM00849">
    <property type="entry name" value="Lactamase_B"/>
    <property type="match status" value="1"/>
</dbReference>
<dbReference type="Gene3D" id="3.60.15.10">
    <property type="entry name" value="Ribonuclease Z/Hydroxyacylglutathione hydrolase-like"/>
    <property type="match status" value="1"/>
</dbReference>
<dbReference type="SUPFAM" id="SSF56281">
    <property type="entry name" value="Metallo-hydrolase/oxidoreductase"/>
    <property type="match status" value="1"/>
</dbReference>
<protein>
    <submittedName>
        <fullName evidence="3">Glyoxylase, beta-lactamase superfamily II</fullName>
    </submittedName>
</protein>
<dbReference type="RefSeq" id="WP_090195624.1">
    <property type="nucleotide sequence ID" value="NZ_LT629785.1"/>
</dbReference>
<reference evidence="4" key="1">
    <citation type="submission" date="2016-10" db="EMBL/GenBank/DDBJ databases">
        <authorList>
            <person name="Varghese N."/>
            <person name="Submissions S."/>
        </authorList>
    </citation>
    <scope>NUCLEOTIDE SEQUENCE [LARGE SCALE GENOMIC DNA]</scope>
    <source>
        <strain evidence="4">DSM 17875</strain>
    </source>
</reference>
<dbReference type="PANTHER" id="PTHR42951:SF4">
    <property type="entry name" value="ACYL-COENZYME A THIOESTERASE MBLAC2"/>
    <property type="match status" value="1"/>
</dbReference>
<evidence type="ECO:0000259" key="2">
    <source>
        <dbReference type="SMART" id="SM00849"/>
    </source>
</evidence>
<dbReference type="Proteomes" id="UP000243232">
    <property type="component" value="Chromosome I"/>
</dbReference>
<evidence type="ECO:0000313" key="3">
    <source>
        <dbReference type="EMBL" id="SDU21446.1"/>
    </source>
</evidence>
<dbReference type="EMBL" id="LT629785">
    <property type="protein sequence ID" value="SDU21446.1"/>
    <property type="molecule type" value="Genomic_DNA"/>
</dbReference>
<dbReference type="InterPro" id="IPR036866">
    <property type="entry name" value="RibonucZ/Hydroxyglut_hydro"/>
</dbReference>
<dbReference type="PANTHER" id="PTHR42951">
    <property type="entry name" value="METALLO-BETA-LACTAMASE DOMAIN-CONTAINING"/>
    <property type="match status" value="1"/>
</dbReference>
<accession>A0A1H2GP21</accession>
<dbReference type="InterPro" id="IPR050855">
    <property type="entry name" value="NDM-1-like"/>
</dbReference>
<dbReference type="OrthoDB" id="9802991at2"/>
<dbReference type="AlphaFoldDB" id="A0A1H2GP21"/>
<dbReference type="InterPro" id="IPR001279">
    <property type="entry name" value="Metallo-B-lactamas"/>
</dbReference>
<evidence type="ECO:0000313" key="4">
    <source>
        <dbReference type="Proteomes" id="UP000243232"/>
    </source>
</evidence>
<feature type="domain" description="Metallo-beta-lactamase" evidence="2">
    <location>
        <begin position="32"/>
        <end position="236"/>
    </location>
</feature>
<proteinExistence type="inferred from homology"/>